<evidence type="ECO:0000313" key="3">
    <source>
        <dbReference type="EMBL" id="QHN33670.1"/>
    </source>
</evidence>
<feature type="domain" description="GTPase-associated protein 1 N-terminal" evidence="1">
    <location>
        <begin position="17"/>
        <end position="141"/>
    </location>
</feature>
<dbReference type="EMBL" id="CP045809">
    <property type="protein sequence ID" value="QHN33670.1"/>
    <property type="molecule type" value="Genomic_DNA"/>
</dbReference>
<dbReference type="RefSeq" id="WP_260840223.1">
    <property type="nucleotide sequence ID" value="NZ_CP045809.1"/>
</dbReference>
<name>A0ABX6IEH6_9ACTN</name>
<protein>
    <submittedName>
        <fullName evidence="3">Uncharacterized protein</fullName>
    </submittedName>
</protein>
<organism evidence="3 4">
    <name type="scientific">Gordonia pseudamarae</name>
    <dbReference type="NCBI Taxonomy" id="2831662"/>
    <lineage>
        <taxon>Bacteria</taxon>
        <taxon>Bacillati</taxon>
        <taxon>Actinomycetota</taxon>
        <taxon>Actinomycetes</taxon>
        <taxon>Mycobacteriales</taxon>
        <taxon>Gordoniaceae</taxon>
        <taxon>Gordonia</taxon>
    </lineage>
</organism>
<dbReference type="Proteomes" id="UP001059836">
    <property type="component" value="Chromosome"/>
</dbReference>
<evidence type="ECO:0000259" key="2">
    <source>
        <dbReference type="Pfam" id="PF20014"/>
    </source>
</evidence>
<dbReference type="InterPro" id="IPR045401">
    <property type="entry name" value="GAP1-M"/>
</dbReference>
<reference evidence="3" key="1">
    <citation type="journal article" date="2021" name="Nat. Microbiol.">
        <title>Cocultivation of an ultrasmall environmental parasitic bacterium with lytic ability against bacteria associated with wastewater foams.</title>
        <authorList>
            <person name="Batinovic S."/>
            <person name="Rose J.J.A."/>
            <person name="Ratcliffe J."/>
            <person name="Seviour R.J."/>
            <person name="Petrovski S."/>
        </authorList>
    </citation>
    <scope>NUCLEOTIDE SEQUENCE</scope>
    <source>
        <strain evidence="3">CON9</strain>
    </source>
</reference>
<keyword evidence="4" id="KW-1185">Reference proteome</keyword>
<dbReference type="Pfam" id="PF20013">
    <property type="entry name" value="GAP1-N2"/>
    <property type="match status" value="1"/>
</dbReference>
<proteinExistence type="predicted"/>
<feature type="domain" description="GTPase-associated protein 1 middle" evidence="2">
    <location>
        <begin position="176"/>
        <end position="272"/>
    </location>
</feature>
<accession>A0ABX6IEH6</accession>
<evidence type="ECO:0000259" key="1">
    <source>
        <dbReference type="Pfam" id="PF20013"/>
    </source>
</evidence>
<gene>
    <name evidence="3" type="ORF">GII31_00845</name>
</gene>
<sequence length="899" mass="96888">MDIAAAGSSSGVAPSPAAQLTYTSFDDGSGPGGWQIKQVVGQLHQAEQDVLIKRIPTVFDLEPRLPQFPTQNQIDSRPGRLSYQMLDGSGAYWHTVDAGRDASGRPGNVFAHVAVDRRPVAARADRPIVRWRSADWLIPYGPVNVAAATIDGQGLPRPNPEINLVSAVQFLLGQAIDRQGVFRVLLDAVARALAGGPSVVLLTADPGSPQSGSPGQSTAARWIAAVSFFLPLSVAQRFSWATHDGLEYAEADIGRGVHLIAMPRTADPEPGRPTGAVVIDEAEVPDLGDLGSTHGVARGEVPVGLLSVLAEGVLADEHIAISVLTRCEEVAEEFADGTLTPLWPLAIAVEEVPDLAEFHADALRAIAEDAPDGVNRVPWAARRVATAREANPRTADQLLAEFVQAHEHGGPVDARGIRFLAAVIADPRWVVTGPVESVPSVRVVDLTVLRPDLDERIAALAGRRGGEDSAGLLTEGLRLAEVIDRVALRGDEFDRISNELVGALDVSGLGEFFWEPQQNWPVGLAPTLIGPDVRAGYVRPLLARYRADGLWAIPAAHWMWVFADSRTEPGIPVPANPTRADSYLYPLAVAQVLGDPLTVRTDRATRREWATDAVNSAIASEHYSDAECRGLVAAIIELECPDVEDLRNWSSSEPERTGPALLRTPVFTGPVDQRLFDQVITAERDPGREPEGTDATVAAAVLRRWRADPNRAPLTREQLLGAVRLCVADDVVSMRACAPDLTQTICAGYVVGQLAGEAWAPPAGVAPTPMSTALSPIRKPVYQLLKYLSQTGVIDTNWLVAQSFLRFVDGRPPVRTLMDIADPAWVDRILERLIADGYPVADSESALRDTAWPVVARGDAARAEAFFDEYRNAAKDWLKEFGHQARDRGLSPRSGKDIR</sequence>
<dbReference type="InterPro" id="IPR045402">
    <property type="entry name" value="GAP1-N2"/>
</dbReference>
<dbReference type="Pfam" id="PF20014">
    <property type="entry name" value="GAP1-M"/>
    <property type="match status" value="1"/>
</dbReference>
<evidence type="ECO:0000313" key="4">
    <source>
        <dbReference type="Proteomes" id="UP001059836"/>
    </source>
</evidence>